<feature type="transmembrane region" description="Helical" evidence="1">
    <location>
        <begin position="49"/>
        <end position="70"/>
    </location>
</feature>
<keyword evidence="3" id="KW-0012">Acyltransferase</keyword>
<evidence type="ECO:0000259" key="2">
    <source>
        <dbReference type="Pfam" id="PF01757"/>
    </source>
</evidence>
<organism evidence="3 4">
    <name type="scientific">Epilithonimonas hominis</name>
    <dbReference type="NCBI Taxonomy" id="420404"/>
    <lineage>
        <taxon>Bacteria</taxon>
        <taxon>Pseudomonadati</taxon>
        <taxon>Bacteroidota</taxon>
        <taxon>Flavobacteriia</taxon>
        <taxon>Flavobacteriales</taxon>
        <taxon>Weeksellaceae</taxon>
        <taxon>Chryseobacterium group</taxon>
        <taxon>Epilithonimonas</taxon>
    </lineage>
</organism>
<name>A0A3N0X5H0_9FLAO</name>
<keyword evidence="1" id="KW-1133">Transmembrane helix</keyword>
<feature type="transmembrane region" description="Helical" evidence="1">
    <location>
        <begin position="243"/>
        <end position="263"/>
    </location>
</feature>
<feature type="transmembrane region" description="Helical" evidence="1">
    <location>
        <begin position="12"/>
        <end position="29"/>
    </location>
</feature>
<dbReference type="InterPro" id="IPR050879">
    <property type="entry name" value="Acyltransferase_3"/>
</dbReference>
<reference evidence="4" key="2">
    <citation type="submission" date="2018-11" db="EMBL/GenBank/DDBJ databases">
        <title>Proposal to divide the Flavobacteriaceae and reorganize its genera based on Amino Acid Identity values calculated from whole genome sequences.</title>
        <authorList>
            <person name="Nicholson A.C."/>
            <person name="Gulvik C.A."/>
            <person name="Whitney A.M."/>
            <person name="Humrighouse B.W."/>
            <person name="Bell M."/>
            <person name="Holmes B."/>
            <person name="Steigerwalt A."/>
            <person name="Villarma A."/>
            <person name="Sheth M."/>
            <person name="Batra D."/>
            <person name="Pryor J."/>
            <person name="Bernardet J.-F."/>
            <person name="Hugo C."/>
            <person name="Kampfer P."/>
            <person name="Newman J."/>
            <person name="Mcquiston J."/>
        </authorList>
    </citation>
    <scope>NUCLEOTIDE SEQUENCE [LARGE SCALE GENOMIC DNA]</scope>
    <source>
        <strain evidence="4">DSM 22165</strain>
    </source>
</reference>
<comment type="caution">
    <text evidence="3">The sequence shown here is derived from an EMBL/GenBank/DDBJ whole genome shotgun (WGS) entry which is preliminary data.</text>
</comment>
<keyword evidence="1" id="KW-0472">Membrane</keyword>
<feature type="transmembrane region" description="Helical" evidence="1">
    <location>
        <begin position="140"/>
        <end position="158"/>
    </location>
</feature>
<dbReference type="GO" id="GO:0000271">
    <property type="term" value="P:polysaccharide biosynthetic process"/>
    <property type="evidence" value="ECO:0007669"/>
    <property type="project" value="TreeGrafter"/>
</dbReference>
<keyword evidence="3" id="KW-0808">Transferase</keyword>
<accession>A0A3N0X5H0</accession>
<dbReference type="GO" id="GO:0016020">
    <property type="term" value="C:membrane"/>
    <property type="evidence" value="ECO:0007669"/>
    <property type="project" value="TreeGrafter"/>
</dbReference>
<dbReference type="InterPro" id="IPR002656">
    <property type="entry name" value="Acyl_transf_3_dom"/>
</dbReference>
<dbReference type="PANTHER" id="PTHR23028:SF53">
    <property type="entry name" value="ACYL_TRANSF_3 DOMAIN-CONTAINING PROTEIN"/>
    <property type="match status" value="1"/>
</dbReference>
<dbReference type="PANTHER" id="PTHR23028">
    <property type="entry name" value="ACETYLTRANSFERASE"/>
    <property type="match status" value="1"/>
</dbReference>
<sequence>MASRGFKFLQSIRFGLCCHIFMITAYLFVNKLLNTKDKYDWNSFFISRFFRLAPAYYFSFFLILCVIFIIDKQLYVGPIKFILSLGHWMAFTTFNNPFINNNGYTKIINAGVLWSLRYEWLFYFCRPFISIPIPKEIPPVRIIIISIVFLVIFFKYRFVDFNHIYSFLGGAIAPFLIKYTKNNFDTKLISTLVVLCFLAIPFFHSSDNIVSKIILIIAFNFIALGNTIFGVLKKSYLIFLGEICYSTYLLHGILLFITFHLMIGTKTAANFTELQYWLCIFAITPFVVFISFLSFIYFENPGMNLSKKIIKKLRK</sequence>
<evidence type="ECO:0000313" key="4">
    <source>
        <dbReference type="Proteomes" id="UP000267623"/>
    </source>
</evidence>
<dbReference type="GO" id="GO:0016747">
    <property type="term" value="F:acyltransferase activity, transferring groups other than amino-acyl groups"/>
    <property type="evidence" value="ECO:0007669"/>
    <property type="project" value="InterPro"/>
</dbReference>
<reference evidence="4" key="1">
    <citation type="submission" date="2018-11" db="EMBL/GenBank/DDBJ databases">
        <title>Proposal to divide the Flavobacteriaceae and reorganize its genera based on Amino Acid Identity values calculated from whole genome sequences.</title>
        <authorList>
            <person name="Nicholson A.C."/>
            <person name="Gulvik C.A."/>
            <person name="Whitney A.M."/>
            <person name="Humrighouse B.W."/>
            <person name="Bell M."/>
            <person name="Holmes B."/>
            <person name="Steigerwalt A."/>
            <person name="Villarma A."/>
            <person name="Sheth M."/>
            <person name="Batra D."/>
            <person name="Pryor J."/>
            <person name="Bernardet J.-F."/>
            <person name="Hugo C."/>
            <person name="Kampfer P."/>
            <person name="Newman J."/>
            <person name="Mcquiston J.R."/>
        </authorList>
    </citation>
    <scope>NUCLEOTIDE SEQUENCE [LARGE SCALE GENOMIC DNA]</scope>
    <source>
        <strain evidence="4">DSM 22165</strain>
    </source>
</reference>
<proteinExistence type="predicted"/>
<feature type="transmembrane region" description="Helical" evidence="1">
    <location>
        <begin position="275"/>
        <end position="298"/>
    </location>
</feature>
<keyword evidence="1" id="KW-0812">Transmembrane</keyword>
<dbReference type="AlphaFoldDB" id="A0A3N0X5H0"/>
<protein>
    <submittedName>
        <fullName evidence="3">Acyltransferase</fullName>
    </submittedName>
</protein>
<dbReference type="Pfam" id="PF01757">
    <property type="entry name" value="Acyl_transf_3"/>
    <property type="match status" value="1"/>
</dbReference>
<evidence type="ECO:0000313" key="3">
    <source>
        <dbReference type="EMBL" id="ROI12405.1"/>
    </source>
</evidence>
<dbReference type="EMBL" id="RJTU01000072">
    <property type="protein sequence ID" value="ROI12405.1"/>
    <property type="molecule type" value="Genomic_DNA"/>
</dbReference>
<gene>
    <name evidence="3" type="ORF">EGH73_11565</name>
</gene>
<feature type="transmembrane region" description="Helical" evidence="1">
    <location>
        <begin position="187"/>
        <end position="203"/>
    </location>
</feature>
<evidence type="ECO:0000256" key="1">
    <source>
        <dbReference type="SAM" id="Phobius"/>
    </source>
</evidence>
<dbReference type="Proteomes" id="UP000267623">
    <property type="component" value="Unassembled WGS sequence"/>
</dbReference>
<feature type="transmembrane region" description="Helical" evidence="1">
    <location>
        <begin position="209"/>
        <end position="231"/>
    </location>
</feature>
<feature type="domain" description="Acyltransferase 3" evidence="2">
    <location>
        <begin position="21"/>
        <end position="293"/>
    </location>
</feature>